<dbReference type="OrthoDB" id="120976at2759"/>
<organism evidence="1 2">
    <name type="scientific">Modicella reniformis</name>
    <dbReference type="NCBI Taxonomy" id="1440133"/>
    <lineage>
        <taxon>Eukaryota</taxon>
        <taxon>Fungi</taxon>
        <taxon>Fungi incertae sedis</taxon>
        <taxon>Mucoromycota</taxon>
        <taxon>Mortierellomycotina</taxon>
        <taxon>Mortierellomycetes</taxon>
        <taxon>Mortierellales</taxon>
        <taxon>Mortierellaceae</taxon>
        <taxon>Modicella</taxon>
    </lineage>
</organism>
<sequence>LFDENVGRAVVYLDPRVQADQFYLALEKAKSVYELRIVLQWDATYSDFKRLRDTLCTTNIGVLELDLDYCRPQGVFTDILNRGRRYDPIFDIMRRPSIRSFGIFNPPPDLFQRSSLLSRNDDFSHLRHLRIIGGRLNMEEEIPGLKCLIANAPKLTSLTLPSTWESLPAVYSSIVGYQTYPIDFSGILRILPPPGDSSQSTISLQNVEQLLKVHGGRIEKFRFVNEMRSSVLDTLAEATQSGSILKELNTSIVERKKGDNCIKSLISIASRSELRKLTLNNLSDAECARVVESIQWKHLRELVVSLNDNQRSTIKALVDGIGRISERVELERFSLESRSSTMSTTEEELLRSFVSSTSLKYLRLGVPMTLNQILSVIKSADVSRLQDITLKEKDFDSTQ</sequence>
<dbReference type="EMBL" id="JAAAHW010004023">
    <property type="protein sequence ID" value="KAF9979574.1"/>
    <property type="molecule type" value="Genomic_DNA"/>
</dbReference>
<comment type="caution">
    <text evidence="1">The sequence shown here is derived from an EMBL/GenBank/DDBJ whole genome shotgun (WGS) entry which is preliminary data.</text>
</comment>
<feature type="non-terminal residue" evidence="1">
    <location>
        <position position="399"/>
    </location>
</feature>
<dbReference type="SUPFAM" id="SSF52047">
    <property type="entry name" value="RNI-like"/>
    <property type="match status" value="1"/>
</dbReference>
<evidence type="ECO:0000313" key="2">
    <source>
        <dbReference type="Proteomes" id="UP000749646"/>
    </source>
</evidence>
<dbReference type="InterPro" id="IPR032675">
    <property type="entry name" value="LRR_dom_sf"/>
</dbReference>
<name>A0A9P6JHB5_9FUNG</name>
<gene>
    <name evidence="1" type="ORF">BGZ65_006356</name>
</gene>
<reference evidence="1" key="1">
    <citation type="journal article" date="2020" name="Fungal Divers.">
        <title>Resolving the Mortierellaceae phylogeny through synthesis of multi-gene phylogenetics and phylogenomics.</title>
        <authorList>
            <person name="Vandepol N."/>
            <person name="Liber J."/>
            <person name="Desiro A."/>
            <person name="Na H."/>
            <person name="Kennedy M."/>
            <person name="Barry K."/>
            <person name="Grigoriev I.V."/>
            <person name="Miller A.N."/>
            <person name="O'Donnell K."/>
            <person name="Stajich J.E."/>
            <person name="Bonito G."/>
        </authorList>
    </citation>
    <scope>NUCLEOTIDE SEQUENCE</scope>
    <source>
        <strain evidence="1">MES-2147</strain>
    </source>
</reference>
<accession>A0A9P6JHB5</accession>
<evidence type="ECO:0000313" key="1">
    <source>
        <dbReference type="EMBL" id="KAF9979574.1"/>
    </source>
</evidence>
<feature type="non-terminal residue" evidence="1">
    <location>
        <position position="1"/>
    </location>
</feature>
<dbReference type="Proteomes" id="UP000749646">
    <property type="component" value="Unassembled WGS sequence"/>
</dbReference>
<proteinExistence type="predicted"/>
<dbReference type="AlphaFoldDB" id="A0A9P6JHB5"/>
<protein>
    <submittedName>
        <fullName evidence="1">Uncharacterized protein</fullName>
    </submittedName>
</protein>
<dbReference type="Gene3D" id="3.80.10.10">
    <property type="entry name" value="Ribonuclease Inhibitor"/>
    <property type="match status" value="1"/>
</dbReference>
<keyword evidence="2" id="KW-1185">Reference proteome</keyword>